<sequence>MPKNIKKKKKGFAIRRVGSDNIHMHSHKGKNFIGVSSRVLYNEVSSIGLVGDVVDDKWATTSGGAEGEERVKHVPHYPVFFGDQLWWIVLNECRLSYQFSQKGHE</sequence>
<dbReference type="Proteomes" id="UP001630127">
    <property type="component" value="Unassembled WGS sequence"/>
</dbReference>
<dbReference type="AlphaFoldDB" id="A0ABD2XUZ7"/>
<evidence type="ECO:0000313" key="2">
    <source>
        <dbReference type="Proteomes" id="UP001630127"/>
    </source>
</evidence>
<evidence type="ECO:0000313" key="1">
    <source>
        <dbReference type="EMBL" id="KAL3497775.1"/>
    </source>
</evidence>
<accession>A0ABD2XUZ7</accession>
<comment type="caution">
    <text evidence="1">The sequence shown here is derived from an EMBL/GenBank/DDBJ whole genome shotgun (WGS) entry which is preliminary data.</text>
</comment>
<gene>
    <name evidence="1" type="ORF">ACH5RR_040507</name>
</gene>
<keyword evidence="2" id="KW-1185">Reference proteome</keyword>
<organism evidence="1 2">
    <name type="scientific">Cinchona calisaya</name>
    <dbReference type="NCBI Taxonomy" id="153742"/>
    <lineage>
        <taxon>Eukaryota</taxon>
        <taxon>Viridiplantae</taxon>
        <taxon>Streptophyta</taxon>
        <taxon>Embryophyta</taxon>
        <taxon>Tracheophyta</taxon>
        <taxon>Spermatophyta</taxon>
        <taxon>Magnoliopsida</taxon>
        <taxon>eudicotyledons</taxon>
        <taxon>Gunneridae</taxon>
        <taxon>Pentapetalae</taxon>
        <taxon>asterids</taxon>
        <taxon>lamiids</taxon>
        <taxon>Gentianales</taxon>
        <taxon>Rubiaceae</taxon>
        <taxon>Cinchonoideae</taxon>
        <taxon>Cinchoneae</taxon>
        <taxon>Cinchona</taxon>
    </lineage>
</organism>
<protein>
    <submittedName>
        <fullName evidence="1">Uncharacterized protein</fullName>
    </submittedName>
</protein>
<dbReference type="EMBL" id="JBJUIK010000017">
    <property type="protein sequence ID" value="KAL3497775.1"/>
    <property type="molecule type" value="Genomic_DNA"/>
</dbReference>
<proteinExistence type="predicted"/>
<reference evidence="1 2" key="1">
    <citation type="submission" date="2024-11" db="EMBL/GenBank/DDBJ databases">
        <title>A near-complete genome assembly of Cinchona calisaya.</title>
        <authorList>
            <person name="Lian D.C."/>
            <person name="Zhao X.W."/>
            <person name="Wei L."/>
        </authorList>
    </citation>
    <scope>NUCLEOTIDE SEQUENCE [LARGE SCALE GENOMIC DNA]</scope>
    <source>
        <tissue evidence="1">Nenye</tissue>
    </source>
</reference>
<name>A0ABD2XUZ7_9GENT</name>